<sequence length="48" mass="5755">MTPKQKLHQLKEESNRRQLRSFSKPLKRQIVLDIETKVTTIAEVSREY</sequence>
<comment type="caution">
    <text evidence="1">The sequence shown here is derived from an EMBL/GenBank/DDBJ whole genome shotgun (WGS) entry which is preliminary data.</text>
</comment>
<dbReference type="EMBL" id="AHOR02000017">
    <property type="protein sequence ID" value="EMF82970.1"/>
    <property type="molecule type" value="Genomic_DNA"/>
</dbReference>
<proteinExistence type="predicted"/>
<name>M3H2I6_9LEPT</name>
<dbReference type="Proteomes" id="UP000011770">
    <property type="component" value="Unassembled WGS sequence"/>
</dbReference>
<reference evidence="1 2" key="1">
    <citation type="submission" date="2013-01" db="EMBL/GenBank/DDBJ databases">
        <authorList>
            <person name="Harkins D.M."/>
            <person name="Durkin A.S."/>
            <person name="Brinkac L.M."/>
            <person name="Haft D.H."/>
            <person name="Selengut J.D."/>
            <person name="Sanka R."/>
            <person name="DePew J."/>
            <person name="Purushe J."/>
            <person name="Tulsiani S.M."/>
            <person name="Graham G.C."/>
            <person name="Burns M.-A."/>
            <person name="Dohnt M.F."/>
            <person name="Smythe L.D."/>
            <person name="McKay D.B."/>
            <person name="Craig S.B."/>
            <person name="Vinetz J.M."/>
            <person name="Sutton G.G."/>
            <person name="Nierman W.C."/>
            <person name="Fouts D.E."/>
        </authorList>
    </citation>
    <scope>NUCLEOTIDE SEQUENCE [LARGE SCALE GENOMIC DNA]</scope>
    <source>
        <strain evidence="1 2">LT2116</strain>
    </source>
</reference>
<organism evidence="1 2">
    <name type="scientific">Leptospira weilii serovar Topaz str. LT2116</name>
    <dbReference type="NCBI Taxonomy" id="1088540"/>
    <lineage>
        <taxon>Bacteria</taxon>
        <taxon>Pseudomonadati</taxon>
        <taxon>Spirochaetota</taxon>
        <taxon>Spirochaetia</taxon>
        <taxon>Leptospirales</taxon>
        <taxon>Leptospiraceae</taxon>
        <taxon>Leptospira</taxon>
    </lineage>
</organism>
<accession>M3H2I6</accession>
<evidence type="ECO:0000313" key="1">
    <source>
        <dbReference type="EMBL" id="EMF82970.1"/>
    </source>
</evidence>
<protein>
    <submittedName>
        <fullName evidence="1">Uncharacterized protein</fullName>
    </submittedName>
</protein>
<evidence type="ECO:0000313" key="2">
    <source>
        <dbReference type="Proteomes" id="UP000011770"/>
    </source>
</evidence>
<dbReference type="AlphaFoldDB" id="M3H2I6"/>
<gene>
    <name evidence="1" type="ORF">LEP1GSC188_2746</name>
</gene>